<evidence type="ECO:0000313" key="5">
    <source>
        <dbReference type="EMBL" id="CAH8249597.1"/>
    </source>
</evidence>
<evidence type="ECO:0000313" key="7">
    <source>
        <dbReference type="EMBL" id="CAH8249831.1"/>
    </source>
</evidence>
<sequence>MQDAINEMLLNVALAGLTLLSSFAIYYIRRASAKLSAETAKIDADAQRALVQAAIERLDDVATKTVHQIEQTVASHLRESVKEGWSPREELMELAPQAYSEIVRQLKPEYMRALHDTLGDAEGYIMSTIESKVLELKERAG</sequence>
<keyword evidence="4" id="KW-0418">Kinase</keyword>
<dbReference type="EMBL" id="CALYLO010000003">
    <property type="protein sequence ID" value="CAH8245703.1"/>
    <property type="molecule type" value="Genomic_DNA"/>
</dbReference>
<dbReference type="Proteomes" id="UP001154322">
    <property type="component" value="Unassembled WGS sequence"/>
</dbReference>
<evidence type="ECO:0000313" key="2">
    <source>
        <dbReference type="EMBL" id="CAH8246335.1"/>
    </source>
</evidence>
<dbReference type="EMBL" id="CALYLO010000018">
    <property type="protein sequence ID" value="CAH8249705.1"/>
    <property type="molecule type" value="Genomic_DNA"/>
</dbReference>
<proteinExistence type="predicted"/>
<gene>
    <name evidence="1" type="ORF">WJ0W_002938</name>
    <name evidence="2" type="ORF">WJ0W_003570</name>
    <name evidence="3" type="ORF">WJ0W_005313</name>
    <name evidence="4" type="ORF">WJ0W_005970</name>
    <name evidence="5" type="ORF">WJ0W_006782</name>
    <name evidence="6" type="ORF">WJ0W_006889</name>
    <name evidence="7" type="ORF">WJ0W_007015</name>
    <name evidence="8" type="ORF">WJ0W_007092</name>
</gene>
<keyword evidence="4" id="KW-0808">Transferase</keyword>
<dbReference type="GO" id="GO:0016301">
    <property type="term" value="F:kinase activity"/>
    <property type="evidence" value="ECO:0007669"/>
    <property type="project" value="UniProtKB-KW"/>
</dbReference>
<comment type="caution">
    <text evidence="4">The sequence shown here is derived from an EMBL/GenBank/DDBJ whole genome shotgun (WGS) entry which is preliminary data.</text>
</comment>
<dbReference type="EMBL" id="CALYLO010000019">
    <property type="protein sequence ID" value="CAH8249831.1"/>
    <property type="molecule type" value="Genomic_DNA"/>
</dbReference>
<reference evidence="4" key="1">
    <citation type="submission" date="2022-06" db="EMBL/GenBank/DDBJ databases">
        <authorList>
            <person name="Dietemann V."/>
            <person name="Ory F."/>
            <person name="Dainat B."/>
            <person name="Oberhansli S."/>
        </authorList>
    </citation>
    <scope>NUCLEOTIDE SEQUENCE</scope>
    <source>
        <strain evidence="4">Ena-SAMPLE-TAB-26-04-2022-14:26:32:270-5432</strain>
    </source>
</reference>
<dbReference type="EMBL" id="CALYLO010000012">
    <property type="protein sequence ID" value="CAH8248786.1"/>
    <property type="molecule type" value="Genomic_DNA"/>
</dbReference>
<organism evidence="4 9">
    <name type="scientific">Paenibacillus melissococcoides</name>
    <dbReference type="NCBI Taxonomy" id="2912268"/>
    <lineage>
        <taxon>Bacteria</taxon>
        <taxon>Bacillati</taxon>
        <taxon>Bacillota</taxon>
        <taxon>Bacilli</taxon>
        <taxon>Bacillales</taxon>
        <taxon>Paenibacillaceae</taxon>
        <taxon>Paenibacillus</taxon>
    </lineage>
</organism>
<evidence type="ECO:0000313" key="9">
    <source>
        <dbReference type="Proteomes" id="UP001154322"/>
    </source>
</evidence>
<accession>A0ABM9GAH5</accession>
<evidence type="ECO:0000313" key="8">
    <source>
        <dbReference type="EMBL" id="CAH8249906.1"/>
    </source>
</evidence>
<protein>
    <submittedName>
        <fullName evidence="4">Guanylate kinase</fullName>
    </submittedName>
</protein>
<evidence type="ECO:0000313" key="4">
    <source>
        <dbReference type="EMBL" id="CAH8248786.1"/>
    </source>
</evidence>
<dbReference type="EMBL" id="CALYLO010000018">
    <property type="protein sequence ID" value="CAH8249597.1"/>
    <property type="molecule type" value="Genomic_DNA"/>
</dbReference>
<keyword evidence="9" id="KW-1185">Reference proteome</keyword>
<dbReference type="EMBL" id="CALYLO010000005">
    <property type="protein sequence ID" value="CAH8246335.1"/>
    <property type="molecule type" value="Genomic_DNA"/>
</dbReference>
<name>A0ABM9GAH5_9BACL</name>
<evidence type="ECO:0000313" key="1">
    <source>
        <dbReference type="EMBL" id="CAH8245703.1"/>
    </source>
</evidence>
<evidence type="ECO:0000313" key="6">
    <source>
        <dbReference type="EMBL" id="CAH8249705.1"/>
    </source>
</evidence>
<evidence type="ECO:0000313" key="3">
    <source>
        <dbReference type="EMBL" id="CAH8248058.1"/>
    </source>
</evidence>
<dbReference type="EMBL" id="CALYLO010000021">
    <property type="protein sequence ID" value="CAH8249906.1"/>
    <property type="molecule type" value="Genomic_DNA"/>
</dbReference>
<dbReference type="EMBL" id="CALYLO010000009">
    <property type="protein sequence ID" value="CAH8248058.1"/>
    <property type="molecule type" value="Genomic_DNA"/>
</dbReference>